<dbReference type="OrthoDB" id="10424559at2759"/>
<feature type="compositionally biased region" description="Basic residues" evidence="1">
    <location>
        <begin position="36"/>
        <end position="50"/>
    </location>
</feature>
<dbReference type="Proteomes" id="UP000095149">
    <property type="component" value="Unassembled WGS sequence"/>
</dbReference>
<evidence type="ECO:0000313" key="2">
    <source>
        <dbReference type="EMBL" id="ODO00401.1"/>
    </source>
</evidence>
<evidence type="ECO:0000313" key="3">
    <source>
        <dbReference type="Proteomes" id="UP000095149"/>
    </source>
</evidence>
<reference evidence="2 3" key="1">
    <citation type="submission" date="2016-06" db="EMBL/GenBank/DDBJ databases">
        <title>Evolution of pathogenesis and genome organization in the Tremellales.</title>
        <authorList>
            <person name="Cuomo C."/>
            <person name="Litvintseva A."/>
            <person name="Heitman J."/>
            <person name="Chen Y."/>
            <person name="Sun S."/>
            <person name="Springer D."/>
            <person name="Dromer F."/>
            <person name="Young S."/>
            <person name="Zeng Q."/>
            <person name="Chapman S."/>
            <person name="Gujja S."/>
            <person name="Saif S."/>
            <person name="Birren B."/>
        </authorList>
    </citation>
    <scope>NUCLEOTIDE SEQUENCE [LARGE SCALE GENOMIC DNA]</scope>
    <source>
        <strain evidence="2 3">CBS 6273</strain>
    </source>
</reference>
<accession>A0A1E3JHN3</accession>
<feature type="compositionally biased region" description="Basic and acidic residues" evidence="1">
    <location>
        <begin position="154"/>
        <end position="167"/>
    </location>
</feature>
<name>A0A1E3JHN3_9TREE</name>
<feature type="region of interest" description="Disordered" evidence="1">
    <location>
        <begin position="151"/>
        <end position="189"/>
    </location>
</feature>
<protein>
    <submittedName>
        <fullName evidence="2">Uncharacterized protein</fullName>
    </submittedName>
</protein>
<feature type="compositionally biased region" description="Basic and acidic residues" evidence="1">
    <location>
        <begin position="180"/>
        <end position="189"/>
    </location>
</feature>
<comment type="caution">
    <text evidence="2">The sequence shown here is derived from an EMBL/GenBank/DDBJ whole genome shotgun (WGS) entry which is preliminary data.</text>
</comment>
<feature type="compositionally biased region" description="Pro residues" evidence="1">
    <location>
        <begin position="10"/>
        <end position="22"/>
    </location>
</feature>
<organism evidence="2 3">
    <name type="scientific">Cryptococcus amylolentus CBS 6273</name>
    <dbReference type="NCBI Taxonomy" id="1296118"/>
    <lineage>
        <taxon>Eukaryota</taxon>
        <taxon>Fungi</taxon>
        <taxon>Dikarya</taxon>
        <taxon>Basidiomycota</taxon>
        <taxon>Agaricomycotina</taxon>
        <taxon>Tremellomycetes</taxon>
        <taxon>Tremellales</taxon>
        <taxon>Cryptococcaceae</taxon>
        <taxon>Cryptococcus</taxon>
    </lineage>
</organism>
<proteinExistence type="predicted"/>
<sequence>MPSLSTTLPSPIPDAPALPPADAPASTYPPTGPAVARRRSSSIKHPHPHAHPHLVVGQAAVSYPPPPRKPLTPTGYVPAFESDDEMFKERYIALQLLINELEDENNLIAYRIAKEESRMRQLGLPLPNYAFSGPPNPPPVPEVVTQGALPAEPHSAEDVPRGREGEISARGTASNGVSGMEREEPRGVLPESRRVVTFRPAKRDKETTRKRGYRPSVDIPIHAFLPSHTTFASSSSFPEKINIVANIRI</sequence>
<dbReference type="AlphaFoldDB" id="A0A1E3JHN3"/>
<evidence type="ECO:0000256" key="1">
    <source>
        <dbReference type="SAM" id="MobiDB-lite"/>
    </source>
</evidence>
<gene>
    <name evidence="2" type="ORF">I350_07040</name>
</gene>
<dbReference type="EMBL" id="MEKH01000011">
    <property type="protein sequence ID" value="ODO00401.1"/>
    <property type="molecule type" value="Genomic_DNA"/>
</dbReference>
<feature type="region of interest" description="Disordered" evidence="1">
    <location>
        <begin position="1"/>
        <end position="50"/>
    </location>
</feature>